<dbReference type="Proteomes" id="UP000749293">
    <property type="component" value="Unassembled WGS sequence"/>
</dbReference>
<dbReference type="InterPro" id="IPR009081">
    <property type="entry name" value="PP-bd_ACP"/>
</dbReference>
<accession>A0A9P5D5Q1</accession>
<feature type="active site" description="Proton donor; for dehydratase activity" evidence="6">
    <location>
        <position position="1166"/>
    </location>
</feature>
<dbReference type="InterPro" id="IPR056501">
    <property type="entry name" value="NAD-bd_HRPKS_sdrA"/>
</dbReference>
<dbReference type="PANTHER" id="PTHR43775">
    <property type="entry name" value="FATTY ACID SYNTHASE"/>
    <property type="match status" value="1"/>
</dbReference>
<dbReference type="GO" id="GO:0006633">
    <property type="term" value="P:fatty acid biosynthetic process"/>
    <property type="evidence" value="ECO:0007669"/>
    <property type="project" value="InterPro"/>
</dbReference>
<dbReference type="InterPro" id="IPR057326">
    <property type="entry name" value="KR_dom"/>
</dbReference>
<dbReference type="SUPFAM" id="SSF53901">
    <property type="entry name" value="Thiolase-like"/>
    <property type="match status" value="1"/>
</dbReference>
<keyword evidence="3 10" id="KW-0808">Transferase</keyword>
<dbReference type="OrthoDB" id="329835at2759"/>
<dbReference type="SMART" id="SM00826">
    <property type="entry name" value="PKS_DH"/>
    <property type="match status" value="1"/>
</dbReference>
<keyword evidence="11" id="KW-1185">Reference proteome</keyword>
<evidence type="ECO:0000313" key="11">
    <source>
        <dbReference type="Proteomes" id="UP000749293"/>
    </source>
</evidence>
<dbReference type="RefSeq" id="XP_035323438.1">
    <property type="nucleotide sequence ID" value="XM_035467426.1"/>
</dbReference>
<dbReference type="Gene3D" id="3.40.47.10">
    <property type="match status" value="1"/>
</dbReference>
<evidence type="ECO:0000256" key="4">
    <source>
        <dbReference type="ARBA" id="ARBA00023002"/>
    </source>
</evidence>
<feature type="domain" description="Ketosynthase family 3 (KS3)" evidence="8">
    <location>
        <begin position="2"/>
        <end position="437"/>
    </location>
</feature>
<evidence type="ECO:0000256" key="3">
    <source>
        <dbReference type="ARBA" id="ARBA00022679"/>
    </source>
</evidence>
<name>A0A9P5D5Q1_9HYPO</name>
<evidence type="ECO:0000259" key="9">
    <source>
        <dbReference type="PROSITE" id="PS52019"/>
    </source>
</evidence>
<dbReference type="Pfam" id="PF02801">
    <property type="entry name" value="Ketoacyl-synt_C"/>
    <property type="match status" value="1"/>
</dbReference>
<dbReference type="InterPro" id="IPR036291">
    <property type="entry name" value="NAD(P)-bd_dom_sf"/>
</dbReference>
<dbReference type="Pfam" id="PF21089">
    <property type="entry name" value="PKS_DH_N"/>
    <property type="match status" value="1"/>
</dbReference>
<dbReference type="InterPro" id="IPR020841">
    <property type="entry name" value="PKS_Beta-ketoAc_synthase_dom"/>
</dbReference>
<dbReference type="InterPro" id="IPR049551">
    <property type="entry name" value="PKS_DH_C"/>
</dbReference>
<dbReference type="InterPro" id="IPR016036">
    <property type="entry name" value="Malonyl_transacylase_ACP-bd"/>
</dbReference>
<dbReference type="PROSITE" id="PS00606">
    <property type="entry name" value="KS3_1"/>
    <property type="match status" value="1"/>
</dbReference>
<protein>
    <submittedName>
        <fullName evidence="10">Acyl transferase domain in polyketide synthase (PKS) enzyme</fullName>
    </submittedName>
</protein>
<evidence type="ECO:0000259" key="7">
    <source>
        <dbReference type="PROSITE" id="PS50075"/>
    </source>
</evidence>
<dbReference type="InterPro" id="IPR016039">
    <property type="entry name" value="Thiolase-like"/>
</dbReference>
<evidence type="ECO:0000256" key="6">
    <source>
        <dbReference type="PROSITE-ProRule" id="PRU01363"/>
    </source>
</evidence>
<dbReference type="InterPro" id="IPR013968">
    <property type="entry name" value="PKS_KR"/>
</dbReference>
<dbReference type="Gene3D" id="3.30.70.3290">
    <property type="match status" value="1"/>
</dbReference>
<dbReference type="InterPro" id="IPR018201">
    <property type="entry name" value="Ketoacyl_synth_AS"/>
</dbReference>
<dbReference type="EMBL" id="JAANYQ010000004">
    <property type="protein sequence ID" value="KAF4124786.1"/>
    <property type="molecule type" value="Genomic_DNA"/>
</dbReference>
<dbReference type="Pfam" id="PF00109">
    <property type="entry name" value="ketoacyl-synt"/>
    <property type="match status" value="2"/>
</dbReference>
<dbReference type="InterPro" id="IPR050091">
    <property type="entry name" value="PKS_NRPS_Biosynth_Enz"/>
</dbReference>
<dbReference type="InterPro" id="IPR016035">
    <property type="entry name" value="Acyl_Trfase/lysoPLipase"/>
</dbReference>
<evidence type="ECO:0000259" key="8">
    <source>
        <dbReference type="PROSITE" id="PS52004"/>
    </source>
</evidence>
<dbReference type="Gene3D" id="3.40.50.720">
    <property type="entry name" value="NAD(P)-binding Rossmann-like Domain"/>
    <property type="match status" value="1"/>
</dbReference>
<keyword evidence="1" id="KW-0596">Phosphopantetheine</keyword>
<dbReference type="Pfam" id="PF08659">
    <property type="entry name" value="KR"/>
    <property type="match status" value="1"/>
</dbReference>
<keyword evidence="4" id="KW-0560">Oxidoreductase</keyword>
<dbReference type="GeneID" id="55971680"/>
<dbReference type="InterPro" id="IPR049552">
    <property type="entry name" value="PKS_DH_N"/>
</dbReference>
<feature type="region of interest" description="N-terminal hotdog fold" evidence="6">
    <location>
        <begin position="943"/>
        <end position="1080"/>
    </location>
</feature>
<dbReference type="InterPro" id="IPR032821">
    <property type="entry name" value="PKS_assoc"/>
</dbReference>
<feature type="region of interest" description="C-terminal hotdog fold" evidence="6">
    <location>
        <begin position="1101"/>
        <end position="1248"/>
    </location>
</feature>
<keyword evidence="5" id="KW-0511">Multifunctional enzyme</keyword>
<dbReference type="Gene3D" id="3.10.129.110">
    <property type="entry name" value="Polyketide synthase dehydratase"/>
    <property type="match status" value="1"/>
</dbReference>
<organism evidence="10 11">
    <name type="scientific">Geosmithia morbida</name>
    <dbReference type="NCBI Taxonomy" id="1094350"/>
    <lineage>
        <taxon>Eukaryota</taxon>
        <taxon>Fungi</taxon>
        <taxon>Dikarya</taxon>
        <taxon>Ascomycota</taxon>
        <taxon>Pezizomycotina</taxon>
        <taxon>Sordariomycetes</taxon>
        <taxon>Hypocreomycetidae</taxon>
        <taxon>Hypocreales</taxon>
        <taxon>Bionectriaceae</taxon>
        <taxon>Geosmithia</taxon>
    </lineage>
</organism>
<dbReference type="Gene3D" id="1.10.1200.10">
    <property type="entry name" value="ACP-like"/>
    <property type="match status" value="1"/>
</dbReference>
<comment type="caution">
    <text evidence="10">The sequence shown here is derived from an EMBL/GenBank/DDBJ whole genome shotgun (WGS) entry which is preliminary data.</text>
</comment>
<proteinExistence type="predicted"/>
<dbReference type="SUPFAM" id="SSF50129">
    <property type="entry name" value="GroES-like"/>
    <property type="match status" value="1"/>
</dbReference>
<reference evidence="10" key="1">
    <citation type="submission" date="2020-03" db="EMBL/GenBank/DDBJ databases">
        <title>Site-based positive gene gene selection in Geosmithia morbida across the United States reveals a broad range of putative effectors and factors for local host and environmental adapation.</title>
        <authorList>
            <person name="Onufrak A."/>
            <person name="Murdoch R.W."/>
            <person name="Gazis R."/>
            <person name="Huff M."/>
            <person name="Staton M."/>
            <person name="Klingeman W."/>
            <person name="Hadziabdic D."/>
        </authorList>
    </citation>
    <scope>NUCLEOTIDE SEQUENCE</scope>
    <source>
        <strain evidence="10">1262</strain>
    </source>
</reference>
<dbReference type="SMART" id="SM00827">
    <property type="entry name" value="PKS_AT"/>
    <property type="match status" value="1"/>
</dbReference>
<keyword evidence="2" id="KW-0597">Phosphoprotein</keyword>
<dbReference type="InterPro" id="IPR020806">
    <property type="entry name" value="PKS_PP-bd"/>
</dbReference>
<dbReference type="InterPro" id="IPR049900">
    <property type="entry name" value="PKS_mFAS_DH"/>
</dbReference>
<dbReference type="InterPro" id="IPR006162">
    <property type="entry name" value="Ppantetheine_attach_site"/>
</dbReference>
<dbReference type="SUPFAM" id="SSF51735">
    <property type="entry name" value="NAD(P)-binding Rossmann-fold domains"/>
    <property type="match status" value="2"/>
</dbReference>
<dbReference type="InterPro" id="IPR014043">
    <property type="entry name" value="Acyl_transferase_dom"/>
</dbReference>
<dbReference type="PROSITE" id="PS00012">
    <property type="entry name" value="PHOSPHOPANTETHEINE"/>
    <property type="match status" value="1"/>
</dbReference>
<feature type="active site" description="Proton acceptor; for dehydratase activity" evidence="6">
    <location>
        <position position="975"/>
    </location>
</feature>
<dbReference type="PROSITE" id="PS50075">
    <property type="entry name" value="CARRIER"/>
    <property type="match status" value="1"/>
</dbReference>
<dbReference type="SUPFAM" id="SSF52151">
    <property type="entry name" value="FabD/lysophospholipase-like"/>
    <property type="match status" value="1"/>
</dbReference>
<sequence>MDDDVAIVGIGLRFPGEANSPVKLWKVLETGQSQWSEIPEDRINIDGYYHPGGDRQGSFFAMTADEARAVDPQQRILLEATYEALENGVWSSKRRGGKIDGLILRDAAGIRKEQVDDNDTAVYVGSLSSKLIIHSFLLDYEQICLRDPDWQPQYAATGNGIAIMANRISYAFNFHGPSVTLDTGCSASLVAVHLAAQNLRNGEVSMAIAAGAGMILTPNTIMPMTALNFLSPDGKCFTFDSRANGYGRGEGIGVVVMKRLSDALRDNDPIRAVIRGSRLNQDGRTTGITLPSKEAQVSNISALYKSMGFDFDQTGYVECHGTGTQAGDWRELKAISETIASTRHVDNPVVVGSVKPNIGHLEGAAGVAGLIKAVLALEHGKIPPNINFKTPNPNIDFEGWKVKVPTSLMDWPVPGIRRASVNCFGFGGTNAHVIIDEASGHLASHGLVSKLEPLSVDGLTSNGHSEPTPHLFCFSSNERLGVQRVINSQIPYVESALDNTEPHFMDNYAYTLGCRRSILEWKTAIVASSEEQLIYKMKSVDPDSFRRFPVERKPGLCFIFCGQGAQWARMGCDLLDYEVFRNSLQEASDYMKASLDSQFTLMDEMMKHADESRISSPEISQPATTALQIALVDLMHSMGVHAAQLIGHSSGEIAAAFASGTLSREDAWRIAYHRGVAAASISVKDPELKGGMIAVEMTEAEAQEYLAPASLSAQIACINSPRSITISGEESAIGYISQDLTSKGVFNRVLNVNVAYHSDHMKLVGPDYTNSLGPINTCSTGSGTVLSSVTGSAVTAEELGTEYWEKNMSSPVRYLSAVCQLLASPKEKMPEIMLELGPRDTLKAPTNDILKESKLGKKTPRYLSVLKPRVPGSESLLNAIGELWASGYDADMEAVIRRKSGNGEAKTLRCLTDLPPYPWNHDRSYWHESHLGKANRFRQYPRQDLIGAPTADSIPFEPRWRGFLRVSENPWIHDHQVQKTIVYPAAGMAAMVIEGAKQMAFELQPSLLGYEIMNMHIEKAMIIPPTEHGLETALNIKRDMGRLHEAKISGSHEFAVYSKQLDGLWEKHATGHLRFRYKDGMLDPVPHLIEHKYQEASKSCVEAVNPRQLYELLDTVGINYGPLFQNIRGLHRGGRSCVADVYIPDTKSKMPANFEYPHLIHPATLDSMMQTLFAIEPIPMVPTFIESLFVSSDLDKHDSSHFSGYSTAERSGIDGAKAEVVMRLEGANGSRVTINGLHLTRIAEAGPENSSFLPNHHSLCSEIVWKEDVAFASPSSVSEHLELLAHRYPGLSVLQVGGTSATALSILQKLTTLDKTPKLSRYAIAELSGGEYSAVHRLLEGTTLQSYVGTVQLDNNCEPATDYHYILCFSNSGIETGSLKKYLKPDGWLVTDCNLGRQDDDGNRIFLNDSNKLVSPDDFGEFTATRSPIPDSARKQSDVVVLYSQGWEEEAQSFLNELLTTAVSEGILVNMTIVPLQRVMSGDTQSISGKVIISILDLTLQSKSYGFVYGWNEMEFEAFHTIQGMASGLIWITRGANMESSNPRASPIIALSRTLIAEDAQKTIVTFDLDIETNLCAEHVSPAVMEVFQRTFMQADGPGPKETELSERNGKVYIPRLTMIDGLNQLIETGWTSSAMEYLPFVTENPTSTGKGLRLRISSPGLMKCSVHFSEFELGTLGPEEVSVELQHAPLSFRDLEVAQGRTTESRVGMDVIGKIERIGSGVWHMDKTLLPGTQVVAMVPQGGSIQSIVHADARFVSAIAPLGFVPSYYVSAYYALVHIGRVSGQPRRRMVLVHAGASCFGVAAIRLCQISGAHALASVLGPAVDEQKAFLRLLGLADEQILDGNSSEAMGKAIKLATDGRGVDVLYSPTHEGLGLATARVVPSSGTFVGFDIGQMMGEDADFVAHLFRKTIKFVENYHLEPYAPYPEKAVTTDFDIGSVQSAFEHLRANPFFGHACLRVGSASTVPVPTAENTKSLSEAVDPYGTYVLAGGLGGLGRSIAELLADAGARHFAFISRSGATSGAAKEFLDGLSQRRINVRVICADIRDLALLSKAVVENLSSSAMPPVRGVFQCAAVIKDSIFENMSYEDWTAAFHPKVLGSENLVSCFTDKIGGQDHQPFFVFLSSSSGVVGTRSQANYAAGNCFEDALARNLRASGIHAVSLNLGPVLGTGMLADDEAVLDMLKAGGFYGIRHEDFLKLVKHAVTGETLSGVPTPPQVTLGVGTGGLLLQNQPTDPYWSRTALWSHLDLVDRPPPSSGDEQDGSSNGKVEMKAMLAACTDVGAATDSITSGLMHMLAKAMNMLFEEMDPHKSPTAYGVDSLVAVGVRNWVFTNCGVNISVFEVLSDRTVEELAEMVVEKGGFGTID</sequence>
<dbReference type="GO" id="GO:0030639">
    <property type="term" value="P:polyketide biosynthetic process"/>
    <property type="evidence" value="ECO:0007669"/>
    <property type="project" value="UniProtKB-ARBA"/>
</dbReference>
<dbReference type="Pfam" id="PF16197">
    <property type="entry name" value="KAsynt_C_assoc"/>
    <property type="match status" value="1"/>
</dbReference>
<feature type="domain" description="PKS/mFAS DH" evidence="9">
    <location>
        <begin position="943"/>
        <end position="1248"/>
    </location>
</feature>
<dbReference type="InterPro" id="IPR014030">
    <property type="entry name" value="Ketoacyl_synth_N"/>
</dbReference>
<feature type="domain" description="Carrier" evidence="7">
    <location>
        <begin position="2286"/>
        <end position="2363"/>
    </location>
</feature>
<dbReference type="GO" id="GO:0016491">
    <property type="term" value="F:oxidoreductase activity"/>
    <property type="evidence" value="ECO:0007669"/>
    <property type="project" value="UniProtKB-KW"/>
</dbReference>
<dbReference type="PROSITE" id="PS52019">
    <property type="entry name" value="PKS_MFAS_DH"/>
    <property type="match status" value="1"/>
</dbReference>
<dbReference type="InterPro" id="IPR020807">
    <property type="entry name" value="PKS_DH"/>
</dbReference>
<dbReference type="InterPro" id="IPR001227">
    <property type="entry name" value="Ac_transferase_dom_sf"/>
</dbReference>
<dbReference type="GO" id="GO:0031177">
    <property type="term" value="F:phosphopantetheine binding"/>
    <property type="evidence" value="ECO:0007669"/>
    <property type="project" value="InterPro"/>
</dbReference>
<dbReference type="SMART" id="SM00829">
    <property type="entry name" value="PKS_ER"/>
    <property type="match status" value="1"/>
</dbReference>
<dbReference type="SUPFAM" id="SSF55048">
    <property type="entry name" value="Probable ACP-binding domain of malonyl-CoA ACP transacylase"/>
    <property type="match status" value="1"/>
</dbReference>
<dbReference type="InterPro" id="IPR011032">
    <property type="entry name" value="GroES-like_sf"/>
</dbReference>
<dbReference type="GO" id="GO:0004315">
    <property type="term" value="F:3-oxoacyl-[acyl-carrier-protein] synthase activity"/>
    <property type="evidence" value="ECO:0007669"/>
    <property type="project" value="InterPro"/>
</dbReference>
<dbReference type="Pfam" id="PF00698">
    <property type="entry name" value="Acyl_transf_1"/>
    <property type="match status" value="1"/>
</dbReference>
<dbReference type="InterPro" id="IPR014031">
    <property type="entry name" value="Ketoacyl_synth_C"/>
</dbReference>
<dbReference type="CDD" id="cd05195">
    <property type="entry name" value="enoyl_red"/>
    <property type="match status" value="1"/>
</dbReference>
<dbReference type="InterPro" id="IPR020843">
    <property type="entry name" value="ER"/>
</dbReference>
<gene>
    <name evidence="10" type="ORF">GMORB2_5452</name>
</gene>
<dbReference type="SMART" id="SM00823">
    <property type="entry name" value="PKS_PP"/>
    <property type="match status" value="1"/>
</dbReference>
<dbReference type="GO" id="GO:0004312">
    <property type="term" value="F:fatty acid synthase activity"/>
    <property type="evidence" value="ECO:0007669"/>
    <property type="project" value="TreeGrafter"/>
</dbReference>
<dbReference type="SMART" id="SM00822">
    <property type="entry name" value="PKS_KR"/>
    <property type="match status" value="1"/>
</dbReference>
<dbReference type="Gene3D" id="3.90.180.10">
    <property type="entry name" value="Medium-chain alcohol dehydrogenases, catalytic domain"/>
    <property type="match status" value="1"/>
</dbReference>
<evidence type="ECO:0000256" key="1">
    <source>
        <dbReference type="ARBA" id="ARBA00022450"/>
    </source>
</evidence>
<dbReference type="InterPro" id="IPR036736">
    <property type="entry name" value="ACP-like_sf"/>
</dbReference>
<dbReference type="PANTHER" id="PTHR43775:SF29">
    <property type="entry name" value="ASPERFURANONE POLYKETIDE SYNTHASE AFOG-RELATED"/>
    <property type="match status" value="1"/>
</dbReference>
<evidence type="ECO:0000313" key="10">
    <source>
        <dbReference type="EMBL" id="KAF4124786.1"/>
    </source>
</evidence>
<evidence type="ECO:0000256" key="2">
    <source>
        <dbReference type="ARBA" id="ARBA00022553"/>
    </source>
</evidence>
<dbReference type="Pfam" id="PF14765">
    <property type="entry name" value="PS-DH"/>
    <property type="match status" value="1"/>
</dbReference>
<dbReference type="CDD" id="cd00833">
    <property type="entry name" value="PKS"/>
    <property type="match status" value="1"/>
</dbReference>
<dbReference type="SMART" id="SM00825">
    <property type="entry name" value="PKS_KS"/>
    <property type="match status" value="1"/>
</dbReference>
<dbReference type="Gene3D" id="3.40.366.10">
    <property type="entry name" value="Malonyl-Coenzyme A Acyl Carrier Protein, domain 2"/>
    <property type="match status" value="1"/>
</dbReference>
<dbReference type="SUPFAM" id="SSF47336">
    <property type="entry name" value="ACP-like"/>
    <property type="match status" value="1"/>
</dbReference>
<dbReference type="Pfam" id="PF23114">
    <property type="entry name" value="NAD-bd_HRPKS_sdrA"/>
    <property type="match status" value="1"/>
</dbReference>
<dbReference type="InterPro" id="IPR042104">
    <property type="entry name" value="PKS_dehydratase_sf"/>
</dbReference>
<evidence type="ECO:0000256" key="5">
    <source>
        <dbReference type="ARBA" id="ARBA00023268"/>
    </source>
</evidence>
<dbReference type="PROSITE" id="PS52004">
    <property type="entry name" value="KS3_2"/>
    <property type="match status" value="1"/>
</dbReference>